<feature type="compositionally biased region" description="Polar residues" evidence="1">
    <location>
        <begin position="69"/>
        <end position="82"/>
    </location>
</feature>
<protein>
    <recommendedName>
        <fullName evidence="2">Dishevelled C-terminal domain-containing protein</fullName>
    </recommendedName>
</protein>
<dbReference type="Pfam" id="PF12316">
    <property type="entry name" value="Dsh_C"/>
    <property type="match status" value="1"/>
</dbReference>
<sequence length="211" mass="22562">MANLSLNDDGSNAAPNQDTLNPQLLPGASLCPMMHTFPYQWYIANPYFNQPPSCYKLSMSSYAPGSMGSQHSKGCNSSSSTRSEGEQRHNNKGPCCTIGGRETSHTELHFGSSSESEYSIRGSLRHIHSYRLPASTATSRRCAPTTTGCCSYTICSLTHRACCILQPHDADNGAPGPIPGWGQPCSPALAAAAPNAPGTLLHVTWTQCFHS</sequence>
<proteinExistence type="predicted"/>
<dbReference type="EMBL" id="JAHRIO010015626">
    <property type="protein sequence ID" value="MEQ2163595.1"/>
    <property type="molecule type" value="Genomic_DNA"/>
</dbReference>
<keyword evidence="4" id="KW-1185">Reference proteome</keyword>
<dbReference type="Proteomes" id="UP001476798">
    <property type="component" value="Unassembled WGS sequence"/>
</dbReference>
<evidence type="ECO:0000313" key="4">
    <source>
        <dbReference type="Proteomes" id="UP001476798"/>
    </source>
</evidence>
<evidence type="ECO:0000313" key="3">
    <source>
        <dbReference type="EMBL" id="MEQ2163595.1"/>
    </source>
</evidence>
<reference evidence="3 4" key="1">
    <citation type="submission" date="2021-06" db="EMBL/GenBank/DDBJ databases">
        <authorList>
            <person name="Palmer J.M."/>
        </authorList>
    </citation>
    <scope>NUCLEOTIDE SEQUENCE [LARGE SCALE GENOMIC DNA]</scope>
    <source>
        <strain evidence="3 4">GA_2019</strain>
        <tissue evidence="3">Muscle</tissue>
    </source>
</reference>
<accession>A0ABV0MWU0</accession>
<feature type="domain" description="Dishevelled C-terminal" evidence="2">
    <location>
        <begin position="1"/>
        <end position="198"/>
    </location>
</feature>
<feature type="region of interest" description="Disordered" evidence="1">
    <location>
        <begin position="69"/>
        <end position="96"/>
    </location>
</feature>
<name>A0ABV0MWU0_9TELE</name>
<comment type="caution">
    <text evidence="3">The sequence shown here is derived from an EMBL/GenBank/DDBJ whole genome shotgun (WGS) entry which is preliminary data.</text>
</comment>
<evidence type="ECO:0000259" key="2">
    <source>
        <dbReference type="Pfam" id="PF12316"/>
    </source>
</evidence>
<dbReference type="InterPro" id="IPR024580">
    <property type="entry name" value="Dishevelled_C-dom"/>
</dbReference>
<evidence type="ECO:0000256" key="1">
    <source>
        <dbReference type="SAM" id="MobiDB-lite"/>
    </source>
</evidence>
<organism evidence="3 4">
    <name type="scientific">Goodea atripinnis</name>
    <dbReference type="NCBI Taxonomy" id="208336"/>
    <lineage>
        <taxon>Eukaryota</taxon>
        <taxon>Metazoa</taxon>
        <taxon>Chordata</taxon>
        <taxon>Craniata</taxon>
        <taxon>Vertebrata</taxon>
        <taxon>Euteleostomi</taxon>
        <taxon>Actinopterygii</taxon>
        <taxon>Neopterygii</taxon>
        <taxon>Teleostei</taxon>
        <taxon>Neoteleostei</taxon>
        <taxon>Acanthomorphata</taxon>
        <taxon>Ovalentaria</taxon>
        <taxon>Atherinomorphae</taxon>
        <taxon>Cyprinodontiformes</taxon>
        <taxon>Goodeidae</taxon>
        <taxon>Goodea</taxon>
    </lineage>
</organism>
<gene>
    <name evidence="3" type="ORF">GOODEAATRI_031834</name>
</gene>
<feature type="region of interest" description="Disordered" evidence="1">
    <location>
        <begin position="1"/>
        <end position="20"/>
    </location>
</feature>